<dbReference type="EMBL" id="JAQIZZ010000001">
    <property type="protein sequence ID" value="KAJ5557535.1"/>
    <property type="molecule type" value="Genomic_DNA"/>
</dbReference>
<dbReference type="InterPro" id="IPR051026">
    <property type="entry name" value="PI/PC_transfer"/>
</dbReference>
<gene>
    <name evidence="2" type="ORF">N7494_001450</name>
</gene>
<dbReference type="InterPro" id="IPR011074">
    <property type="entry name" value="CRAL/TRIO_N_dom"/>
</dbReference>
<dbReference type="SMART" id="SM00516">
    <property type="entry name" value="SEC14"/>
    <property type="match status" value="1"/>
</dbReference>
<proteinExistence type="predicted"/>
<comment type="caution">
    <text evidence="2">The sequence shown here is derived from an EMBL/GenBank/DDBJ whole genome shotgun (WGS) entry which is preliminary data.</text>
</comment>
<dbReference type="Proteomes" id="UP001220324">
    <property type="component" value="Unassembled WGS sequence"/>
</dbReference>
<dbReference type="SUPFAM" id="SSF52087">
    <property type="entry name" value="CRAL/TRIO domain"/>
    <property type="match status" value="1"/>
</dbReference>
<dbReference type="InterPro" id="IPR001251">
    <property type="entry name" value="CRAL-TRIO_dom"/>
</dbReference>
<keyword evidence="3" id="KW-1185">Reference proteome</keyword>
<dbReference type="Gene3D" id="1.10.8.20">
    <property type="entry name" value="N-terminal domain of phosphatidylinositol transfer protein sec14p"/>
    <property type="match status" value="1"/>
</dbReference>
<evidence type="ECO:0000313" key="3">
    <source>
        <dbReference type="Proteomes" id="UP001220324"/>
    </source>
</evidence>
<dbReference type="PANTHER" id="PTHR45657">
    <property type="entry name" value="CRAL-TRIO DOMAIN-CONTAINING PROTEIN YKL091C-RELATED"/>
    <property type="match status" value="1"/>
</dbReference>
<dbReference type="AlphaFoldDB" id="A0AAD6D9K8"/>
<organism evidence="2 3">
    <name type="scientific">Penicillium frequentans</name>
    <dbReference type="NCBI Taxonomy" id="3151616"/>
    <lineage>
        <taxon>Eukaryota</taxon>
        <taxon>Fungi</taxon>
        <taxon>Dikarya</taxon>
        <taxon>Ascomycota</taxon>
        <taxon>Pezizomycotina</taxon>
        <taxon>Eurotiomycetes</taxon>
        <taxon>Eurotiomycetidae</taxon>
        <taxon>Eurotiales</taxon>
        <taxon>Aspergillaceae</taxon>
        <taxon>Penicillium</taxon>
    </lineage>
</organism>
<dbReference type="Pfam" id="PF03765">
    <property type="entry name" value="CRAL_TRIO_N"/>
    <property type="match status" value="1"/>
</dbReference>
<name>A0AAD6D9K8_9EURO</name>
<dbReference type="InterPro" id="IPR036273">
    <property type="entry name" value="CRAL/TRIO_N_dom_sf"/>
</dbReference>
<evidence type="ECO:0000259" key="1">
    <source>
        <dbReference type="PROSITE" id="PS50191"/>
    </source>
</evidence>
<dbReference type="SMART" id="SM01100">
    <property type="entry name" value="CRAL_TRIO_N"/>
    <property type="match status" value="1"/>
</dbReference>
<accession>A0AAD6D9K8</accession>
<dbReference type="PROSITE" id="PS50191">
    <property type="entry name" value="CRAL_TRIO"/>
    <property type="match status" value="1"/>
</dbReference>
<dbReference type="InterPro" id="IPR036865">
    <property type="entry name" value="CRAL-TRIO_dom_sf"/>
</dbReference>
<sequence>MVTSPECDDSLKAFMQLCAEHDLLTEPEGLEKGDLYDGLSDPSTLLRFLKARQFNADGALKQFQEASQFRREKHIVRLYDIVEIADFEQARQFYPHWTGRRDKSGLPICMFDLSFLNKKNLACWEQTRHTAVWSDSESHANLPPKPDMLQLASVYHDSFARMVFPLCSMMTDRPNPSVAITSSIYLVDASDLGLKQGWSLRYFAQSISWLLSTCYPETIQRVFVCSAPSYFSTIWKYLKSWVDTNTAEKIVVLSSTEVLPALEGYIDNANIPTTFGGRFPFKHGMLPELDDSIWQHFSWSLPSRSLPPGPIKWTEDVYGRKIALAVGGEAGSKRTEKIAILDTIKE</sequence>
<reference evidence="2 3" key="1">
    <citation type="journal article" date="2023" name="IMA Fungus">
        <title>Comparative genomic study of the Penicillium genus elucidates a diverse pangenome and 15 lateral gene transfer events.</title>
        <authorList>
            <person name="Petersen C."/>
            <person name="Sorensen T."/>
            <person name="Nielsen M.R."/>
            <person name="Sondergaard T.E."/>
            <person name="Sorensen J.L."/>
            <person name="Fitzpatrick D.A."/>
            <person name="Frisvad J.C."/>
            <person name="Nielsen K.L."/>
        </authorList>
    </citation>
    <scope>NUCLEOTIDE SEQUENCE [LARGE SCALE GENOMIC DNA]</scope>
    <source>
        <strain evidence="2 3">IBT 35679</strain>
    </source>
</reference>
<dbReference type="SUPFAM" id="SSF46938">
    <property type="entry name" value="CRAL/TRIO N-terminal domain"/>
    <property type="match status" value="1"/>
</dbReference>
<dbReference type="CDD" id="cd00170">
    <property type="entry name" value="SEC14"/>
    <property type="match status" value="1"/>
</dbReference>
<dbReference type="Gene3D" id="3.40.525.10">
    <property type="entry name" value="CRAL-TRIO lipid binding domain"/>
    <property type="match status" value="1"/>
</dbReference>
<dbReference type="Pfam" id="PF00650">
    <property type="entry name" value="CRAL_TRIO"/>
    <property type="match status" value="1"/>
</dbReference>
<evidence type="ECO:0000313" key="2">
    <source>
        <dbReference type="EMBL" id="KAJ5557535.1"/>
    </source>
</evidence>
<dbReference type="PANTHER" id="PTHR45657:SF20">
    <property type="entry name" value="CRAL_TRIO DOMAIN PROTEIN (AFU_ORTHOLOGUE AFUA_5G00680)"/>
    <property type="match status" value="1"/>
</dbReference>
<protein>
    <recommendedName>
        <fullName evidence="1">CRAL-TRIO domain-containing protein</fullName>
    </recommendedName>
</protein>
<feature type="domain" description="CRAL-TRIO" evidence="1">
    <location>
        <begin position="97"/>
        <end position="283"/>
    </location>
</feature>